<proteinExistence type="predicted"/>
<reference evidence="3" key="1">
    <citation type="submission" date="2019-02" db="EMBL/GenBank/DDBJ databases">
        <authorList>
            <person name="Gruber-Vodicka R. H."/>
            <person name="Seah K. B. B."/>
        </authorList>
    </citation>
    <scope>NUCLEOTIDE SEQUENCE</scope>
    <source>
        <strain evidence="3">BECK_BZ106</strain>
    </source>
</reference>
<dbReference type="EMBL" id="CAADFD010000008">
    <property type="protein sequence ID" value="VFJ50993.1"/>
    <property type="molecule type" value="Genomic_DNA"/>
</dbReference>
<dbReference type="Pfam" id="PF21742">
    <property type="entry name" value="DUF6868"/>
    <property type="match status" value="1"/>
</dbReference>
<gene>
    <name evidence="3" type="ORF">BECKFW1821B_GA0114236_10088</name>
</gene>
<feature type="domain" description="DUF6868" evidence="2">
    <location>
        <begin position="1"/>
        <end position="79"/>
    </location>
</feature>
<dbReference type="AlphaFoldDB" id="A0A450SE82"/>
<accession>A0A450SE82</accession>
<keyword evidence="1" id="KW-0472">Membrane</keyword>
<organism evidence="3">
    <name type="scientific">Candidatus Kentrum sp. FW</name>
    <dbReference type="NCBI Taxonomy" id="2126338"/>
    <lineage>
        <taxon>Bacteria</taxon>
        <taxon>Pseudomonadati</taxon>
        <taxon>Pseudomonadota</taxon>
        <taxon>Gammaproteobacteria</taxon>
        <taxon>Candidatus Kentrum</taxon>
    </lineage>
</organism>
<evidence type="ECO:0000313" key="3">
    <source>
        <dbReference type="EMBL" id="VFJ50993.1"/>
    </source>
</evidence>
<feature type="transmembrane region" description="Helical" evidence="1">
    <location>
        <begin position="12"/>
        <end position="35"/>
    </location>
</feature>
<feature type="transmembrane region" description="Helical" evidence="1">
    <location>
        <begin position="55"/>
        <end position="76"/>
    </location>
</feature>
<keyword evidence="1" id="KW-1133">Transmembrane helix</keyword>
<name>A0A450SE82_9GAMM</name>
<evidence type="ECO:0000256" key="1">
    <source>
        <dbReference type="SAM" id="Phobius"/>
    </source>
</evidence>
<protein>
    <recommendedName>
        <fullName evidence="2">DUF6868 domain-containing protein</fullName>
    </recommendedName>
</protein>
<dbReference type="InterPro" id="IPR049220">
    <property type="entry name" value="DUF6868"/>
</dbReference>
<sequence>MTTAMLGNWLGWCSLINMGILVLWFLVFSQGRHWIYRLHTRWFRITEEEFDHAHYVGMVVFKILVLVMNIVPYISLRIIG</sequence>
<evidence type="ECO:0000259" key="2">
    <source>
        <dbReference type="Pfam" id="PF21742"/>
    </source>
</evidence>
<keyword evidence="1" id="KW-0812">Transmembrane</keyword>